<dbReference type="Gene3D" id="1.20.1740.10">
    <property type="entry name" value="Amino acid/polyamine transporter I"/>
    <property type="match status" value="1"/>
</dbReference>
<accession>A0A7J3SNS5</accession>
<feature type="transmembrane region" description="Helical" evidence="6">
    <location>
        <begin position="345"/>
        <end position="364"/>
    </location>
</feature>
<dbReference type="GO" id="GO:0022857">
    <property type="term" value="F:transmembrane transporter activity"/>
    <property type="evidence" value="ECO:0007669"/>
    <property type="project" value="InterPro"/>
</dbReference>
<feature type="transmembrane region" description="Helical" evidence="6">
    <location>
        <begin position="321"/>
        <end position="339"/>
    </location>
</feature>
<dbReference type="PANTHER" id="PTHR42770">
    <property type="entry name" value="AMINO ACID TRANSPORTER-RELATED"/>
    <property type="match status" value="1"/>
</dbReference>
<comment type="subcellular location">
    <subcellularLocation>
        <location evidence="1">Cell membrane</location>
        <topology evidence="1">Multi-pass membrane protein</topology>
    </subcellularLocation>
</comment>
<name>A0A7J3SNS5_9CREN</name>
<gene>
    <name evidence="7" type="ORF">ENW83_04995</name>
</gene>
<reference evidence="7" key="1">
    <citation type="journal article" date="2020" name="mSystems">
        <title>Genome- and Community-Level Interaction Insights into Carbon Utilization and Element Cycling Functions of Hydrothermarchaeota in Hydrothermal Sediment.</title>
        <authorList>
            <person name="Zhou Z."/>
            <person name="Liu Y."/>
            <person name="Xu W."/>
            <person name="Pan J."/>
            <person name="Luo Z.H."/>
            <person name="Li M."/>
        </authorList>
    </citation>
    <scope>NUCLEOTIDE SEQUENCE [LARGE SCALE GENOMIC DNA]</scope>
    <source>
        <strain evidence="7">SpSt-885</strain>
    </source>
</reference>
<evidence type="ECO:0000313" key="7">
    <source>
        <dbReference type="EMBL" id="HGZ60539.1"/>
    </source>
</evidence>
<keyword evidence="3 6" id="KW-0812">Transmembrane</keyword>
<feature type="transmembrane region" description="Helical" evidence="6">
    <location>
        <begin position="221"/>
        <end position="245"/>
    </location>
</feature>
<dbReference type="Pfam" id="PF13520">
    <property type="entry name" value="AA_permease_2"/>
    <property type="match status" value="1"/>
</dbReference>
<evidence type="ECO:0000256" key="1">
    <source>
        <dbReference type="ARBA" id="ARBA00004651"/>
    </source>
</evidence>
<evidence type="ECO:0000256" key="3">
    <source>
        <dbReference type="ARBA" id="ARBA00022692"/>
    </source>
</evidence>
<keyword evidence="5 6" id="KW-0472">Membrane</keyword>
<sequence>MGTGIGYKEALMLGIGGMFGLAIFVFPGTTGKLIGSWDIIAWPIAGLLMVSVGLIYSELSSAFKLNGGPVLYPKLVLGDTIISRLLSFLTSIGFFLGWTIAIVIGAITAPEYLSYAIPIGRSISIVLPIVTVIIVAVISMIGIKRSSTTNYLLTVVLLIISLGFSGWAISKGSIANAYPLPKINPTQFLSSIGMIIGAYGAWVAIPTLYKEIRDAEKIVPSATVASIVITAGIYTLLVVSLHMTIPNDDFVSIPTVQMSPFSYGLEKIGAPYFLKASFSLAVFLAIITTMLVGMMSIAASIHSISEQGLLPNKISLYDKKLGGNFAFSTFIAALPSIILSAFPQYFFQLMVIGLVVGTDMPYLINIASYVCYKLKRMDRLAAFRAPYGSILSAIAFGVIGVSSVNLSSYELEWSFISILLISLAFFPVEWLRKKRER</sequence>
<feature type="transmembrane region" description="Helical" evidence="6">
    <location>
        <begin position="7"/>
        <end position="27"/>
    </location>
</feature>
<feature type="transmembrane region" description="Helical" evidence="6">
    <location>
        <begin position="385"/>
        <end position="407"/>
    </location>
</feature>
<feature type="transmembrane region" description="Helical" evidence="6">
    <location>
        <begin position="119"/>
        <end position="143"/>
    </location>
</feature>
<dbReference type="PIRSF" id="PIRSF006060">
    <property type="entry name" value="AA_transporter"/>
    <property type="match status" value="1"/>
</dbReference>
<dbReference type="InterPro" id="IPR002293">
    <property type="entry name" value="AA/rel_permease1"/>
</dbReference>
<evidence type="ECO:0000256" key="4">
    <source>
        <dbReference type="ARBA" id="ARBA00022989"/>
    </source>
</evidence>
<proteinExistence type="predicted"/>
<dbReference type="PANTHER" id="PTHR42770:SF7">
    <property type="entry name" value="MEMBRANE PROTEIN"/>
    <property type="match status" value="1"/>
</dbReference>
<feature type="transmembrane region" description="Helical" evidence="6">
    <location>
        <begin position="189"/>
        <end position="209"/>
    </location>
</feature>
<dbReference type="EMBL" id="DTLS01000147">
    <property type="protein sequence ID" value="HGZ60539.1"/>
    <property type="molecule type" value="Genomic_DNA"/>
</dbReference>
<evidence type="ECO:0000256" key="6">
    <source>
        <dbReference type="SAM" id="Phobius"/>
    </source>
</evidence>
<feature type="transmembrane region" description="Helical" evidence="6">
    <location>
        <begin position="39"/>
        <end position="56"/>
    </location>
</feature>
<evidence type="ECO:0000256" key="2">
    <source>
        <dbReference type="ARBA" id="ARBA00022475"/>
    </source>
</evidence>
<dbReference type="GO" id="GO:0005886">
    <property type="term" value="C:plasma membrane"/>
    <property type="evidence" value="ECO:0007669"/>
    <property type="project" value="UniProtKB-SubCell"/>
</dbReference>
<evidence type="ECO:0000256" key="5">
    <source>
        <dbReference type="ARBA" id="ARBA00023136"/>
    </source>
</evidence>
<feature type="transmembrane region" description="Helical" evidence="6">
    <location>
        <begin position="413"/>
        <end position="431"/>
    </location>
</feature>
<keyword evidence="4 6" id="KW-1133">Transmembrane helix</keyword>
<dbReference type="InterPro" id="IPR050367">
    <property type="entry name" value="APC_superfamily"/>
</dbReference>
<protein>
    <submittedName>
        <fullName evidence="7">APC family permease</fullName>
    </submittedName>
</protein>
<feature type="transmembrane region" description="Helical" evidence="6">
    <location>
        <begin position="85"/>
        <end position="107"/>
    </location>
</feature>
<feature type="transmembrane region" description="Helical" evidence="6">
    <location>
        <begin position="280"/>
        <end position="301"/>
    </location>
</feature>
<organism evidence="7">
    <name type="scientific">Fervidicoccus fontis</name>
    <dbReference type="NCBI Taxonomy" id="683846"/>
    <lineage>
        <taxon>Archaea</taxon>
        <taxon>Thermoproteota</taxon>
        <taxon>Thermoprotei</taxon>
        <taxon>Fervidicoccales</taxon>
        <taxon>Fervidicoccaceae</taxon>
        <taxon>Fervidicoccus</taxon>
    </lineage>
</organism>
<comment type="caution">
    <text evidence="7">The sequence shown here is derived from an EMBL/GenBank/DDBJ whole genome shotgun (WGS) entry which is preliminary data.</text>
</comment>
<feature type="transmembrane region" description="Helical" evidence="6">
    <location>
        <begin position="150"/>
        <end position="169"/>
    </location>
</feature>
<dbReference type="AlphaFoldDB" id="A0A7J3SNS5"/>
<keyword evidence="2" id="KW-1003">Cell membrane</keyword>